<dbReference type="Proteomes" id="UP000002357">
    <property type="component" value="Chromosome"/>
</dbReference>
<dbReference type="PANTHER" id="PTHR24276">
    <property type="entry name" value="POLYSERASE-RELATED"/>
    <property type="match status" value="1"/>
</dbReference>
<dbReference type="PRINTS" id="PR00722">
    <property type="entry name" value="CHYMOTRYPSIN"/>
</dbReference>
<feature type="compositionally biased region" description="Low complexity" evidence="4">
    <location>
        <begin position="33"/>
        <end position="50"/>
    </location>
</feature>
<name>E2Q1Z6_STRCL</name>
<evidence type="ECO:0000259" key="6">
    <source>
        <dbReference type="PROSITE" id="PS50240"/>
    </source>
</evidence>
<dbReference type="GO" id="GO:0006508">
    <property type="term" value="P:proteolysis"/>
    <property type="evidence" value="ECO:0007669"/>
    <property type="project" value="UniProtKB-KW"/>
</dbReference>
<feature type="domain" description="Peptidase S1" evidence="6">
    <location>
        <begin position="57"/>
        <end position="287"/>
    </location>
</feature>
<dbReference type="InterPro" id="IPR018114">
    <property type="entry name" value="TRYPSIN_HIS"/>
</dbReference>
<keyword evidence="2" id="KW-1015">Disulfide bond</keyword>
<dbReference type="InterPro" id="IPR050430">
    <property type="entry name" value="Peptidase_S1"/>
</dbReference>
<evidence type="ECO:0000313" key="8">
    <source>
        <dbReference type="Proteomes" id="UP000002357"/>
    </source>
</evidence>
<dbReference type="RefSeq" id="WP_003960324.1">
    <property type="nucleotide sequence ID" value="NZ_CM000913.1"/>
</dbReference>
<comment type="similarity">
    <text evidence="1">Belongs to the peptidase S1 family.</text>
</comment>
<keyword evidence="3" id="KW-0720">Serine protease</keyword>
<feature type="signal peptide" evidence="5">
    <location>
        <begin position="1"/>
        <end position="35"/>
    </location>
</feature>
<keyword evidence="5" id="KW-0732">Signal</keyword>
<dbReference type="GO" id="GO:0004252">
    <property type="term" value="F:serine-type endopeptidase activity"/>
    <property type="evidence" value="ECO:0007669"/>
    <property type="project" value="InterPro"/>
</dbReference>
<dbReference type="KEGG" id="sclf:BB341_20475"/>
<dbReference type="CDD" id="cd00190">
    <property type="entry name" value="Tryp_SPc"/>
    <property type="match status" value="1"/>
</dbReference>
<dbReference type="FunFam" id="2.40.10.10:FF:000068">
    <property type="entry name" value="transmembrane protease serine 2"/>
    <property type="match status" value="1"/>
</dbReference>
<dbReference type="AlphaFoldDB" id="E2Q1Z6"/>
<dbReference type="InterPro" id="IPR033116">
    <property type="entry name" value="TRYPSIN_SER"/>
</dbReference>
<dbReference type="SUPFAM" id="SSF50494">
    <property type="entry name" value="Trypsin-like serine proteases"/>
    <property type="match status" value="1"/>
</dbReference>
<evidence type="ECO:0000256" key="4">
    <source>
        <dbReference type="SAM" id="MobiDB-lite"/>
    </source>
</evidence>
<evidence type="ECO:0000256" key="5">
    <source>
        <dbReference type="SAM" id="SignalP"/>
    </source>
</evidence>
<keyword evidence="8" id="KW-1185">Reference proteome</keyword>
<dbReference type="GeneID" id="93731836"/>
<organism evidence="7 8">
    <name type="scientific">Streptomyces clavuligerus</name>
    <dbReference type="NCBI Taxonomy" id="1901"/>
    <lineage>
        <taxon>Bacteria</taxon>
        <taxon>Bacillati</taxon>
        <taxon>Actinomycetota</taxon>
        <taxon>Actinomycetes</taxon>
        <taxon>Kitasatosporales</taxon>
        <taxon>Streptomycetaceae</taxon>
        <taxon>Streptomyces</taxon>
    </lineage>
</organism>
<dbReference type="eggNOG" id="COG5640">
    <property type="taxonomic scope" value="Bacteria"/>
</dbReference>
<dbReference type="MEROPS" id="S01.A16"/>
<dbReference type="PROSITE" id="PS00134">
    <property type="entry name" value="TRYPSIN_HIS"/>
    <property type="match status" value="1"/>
</dbReference>
<dbReference type="PROSITE" id="PS00135">
    <property type="entry name" value="TRYPSIN_SER"/>
    <property type="match status" value="1"/>
</dbReference>
<accession>E2Q1Z6</accession>
<dbReference type="STRING" id="1901.BB341_20475"/>
<dbReference type="PROSITE" id="PS50240">
    <property type="entry name" value="TRYPSIN_DOM"/>
    <property type="match status" value="1"/>
</dbReference>
<gene>
    <name evidence="7" type="ORF">SCLAV_1547</name>
</gene>
<feature type="chain" id="PRO_5003162559" evidence="5">
    <location>
        <begin position="36"/>
        <end position="305"/>
    </location>
</feature>
<dbReference type="InterPro" id="IPR009003">
    <property type="entry name" value="Peptidase_S1_PA"/>
</dbReference>
<dbReference type="InterPro" id="IPR001254">
    <property type="entry name" value="Trypsin_dom"/>
</dbReference>
<keyword evidence="3" id="KW-0378">Hydrolase</keyword>
<keyword evidence="3" id="KW-0645">Protease</keyword>
<reference evidence="7 8" key="1">
    <citation type="journal article" date="2010" name="Genome Biol. Evol.">
        <title>The sequence of a 1.8-mb bacterial linear plasmid reveals a rich evolutionary reservoir of secondary metabolic pathways.</title>
        <authorList>
            <person name="Medema M.H."/>
            <person name="Trefzer A."/>
            <person name="Kovalchuk A."/>
            <person name="van den Berg M."/>
            <person name="Mueller U."/>
            <person name="Heijne W."/>
            <person name="Wu L."/>
            <person name="Alam M.T."/>
            <person name="Ronning C.M."/>
            <person name="Nierman W.C."/>
            <person name="Bovenberg R.A.L."/>
            <person name="Breitling R."/>
            <person name="Takano E."/>
        </authorList>
    </citation>
    <scope>NUCLEOTIDE SEQUENCE [LARGE SCALE GENOMIC DNA]</scope>
    <source>
        <strain evidence="8">ATCC 27064 / DSM 738 / JCM 4710 / NBRC 13307 / NCIMB 12785 / NRRL 3585 / VKM Ac-602</strain>
    </source>
</reference>
<evidence type="ECO:0000256" key="3">
    <source>
        <dbReference type="RuleBase" id="RU363034"/>
    </source>
</evidence>
<dbReference type="EMBL" id="CM000913">
    <property type="protein sequence ID" value="EFG06622.1"/>
    <property type="molecule type" value="Genomic_DNA"/>
</dbReference>
<proteinExistence type="inferred from homology"/>
<dbReference type="PANTHER" id="PTHR24276:SF98">
    <property type="entry name" value="FI18310P1-RELATED"/>
    <property type="match status" value="1"/>
</dbReference>
<evidence type="ECO:0000313" key="7">
    <source>
        <dbReference type="EMBL" id="EFG06622.1"/>
    </source>
</evidence>
<feature type="region of interest" description="Disordered" evidence="4">
    <location>
        <begin position="33"/>
        <end position="55"/>
    </location>
</feature>
<dbReference type="Pfam" id="PF00089">
    <property type="entry name" value="Trypsin"/>
    <property type="match status" value="1"/>
</dbReference>
<dbReference type="SMART" id="SM00020">
    <property type="entry name" value="Tryp_SPc"/>
    <property type="match status" value="1"/>
</dbReference>
<dbReference type="OrthoDB" id="1496095at2"/>
<protein>
    <submittedName>
        <fullName evidence="7">Tryptase</fullName>
    </submittedName>
</protein>
<dbReference type="InterPro" id="IPR001314">
    <property type="entry name" value="Peptidase_S1A"/>
</dbReference>
<dbReference type="Gene3D" id="2.40.10.10">
    <property type="entry name" value="Trypsin-like serine proteases"/>
    <property type="match status" value="1"/>
</dbReference>
<dbReference type="InterPro" id="IPR043504">
    <property type="entry name" value="Peptidase_S1_PA_chymotrypsin"/>
</dbReference>
<sequence length="305" mass="31806">MRIGSFRGRTARIAAAGVASAATAALLATAAPAQAGPADPGPQPQATQAPKDPGAFIIGGGAVPNDKYPFMVALLMKGKGSPVDRQFCGGSLLDAYTVVTAAHCVDHTDPKDIQVVAGRTVLSNTQQGQVRDVMGITVHPRYAKNYAYDLAFIDIDWKKPITGIAPVKLPTTGTDALIKPGAKATVTGWGNTDTELPNFPDRLREVDVPILSHAECEISNSPYEKGVDLCAGVEGKDSCQGDSGGPLFRKLKGREAPIQIGVVSRGDGCAAQGAPGVYVSLSSAKLWKTLYESPEGAKVAKRLGR</sequence>
<evidence type="ECO:0000256" key="2">
    <source>
        <dbReference type="ARBA" id="ARBA00023157"/>
    </source>
</evidence>
<evidence type="ECO:0000256" key="1">
    <source>
        <dbReference type="ARBA" id="ARBA00007664"/>
    </source>
</evidence>